<reference evidence="2" key="1">
    <citation type="submission" date="2018-08" db="EMBL/GenBank/DDBJ databases">
        <authorList>
            <person name="Jin W."/>
            <person name="Wang H."/>
            <person name="Yang Y."/>
            <person name="Li M."/>
            <person name="Liu J."/>
        </authorList>
    </citation>
    <scope>NUCLEOTIDE SEQUENCE</scope>
    <source>
        <strain evidence="2">AESS21</strain>
    </source>
</reference>
<evidence type="ECO:0000313" key="2">
    <source>
        <dbReference type="EMBL" id="MBS8262561.1"/>
    </source>
</evidence>
<organism evidence="2 3">
    <name type="scientific">Roseibium polysiphoniae</name>
    <dbReference type="NCBI Taxonomy" id="2571221"/>
    <lineage>
        <taxon>Bacteria</taxon>
        <taxon>Pseudomonadati</taxon>
        <taxon>Pseudomonadota</taxon>
        <taxon>Alphaproteobacteria</taxon>
        <taxon>Hyphomicrobiales</taxon>
        <taxon>Stappiaceae</taxon>
        <taxon>Roseibium</taxon>
    </lineage>
</organism>
<dbReference type="EMBL" id="QTKU01000005">
    <property type="protein sequence ID" value="MBS8262561.1"/>
    <property type="molecule type" value="Genomic_DNA"/>
</dbReference>
<gene>
    <name evidence="2" type="ORF">DYI23_20215</name>
</gene>
<evidence type="ECO:0000256" key="1">
    <source>
        <dbReference type="SAM" id="MobiDB-lite"/>
    </source>
</evidence>
<comment type="caution">
    <text evidence="2">The sequence shown here is derived from an EMBL/GenBank/DDBJ whole genome shotgun (WGS) entry which is preliminary data.</text>
</comment>
<proteinExistence type="predicted"/>
<feature type="region of interest" description="Disordered" evidence="1">
    <location>
        <begin position="232"/>
        <end position="253"/>
    </location>
</feature>
<evidence type="ECO:0000313" key="3">
    <source>
        <dbReference type="Proteomes" id="UP000705379"/>
    </source>
</evidence>
<reference evidence="2" key="2">
    <citation type="journal article" date="2021" name="Microorganisms">
        <title>Bacterial Dimethylsulfoniopropionate Biosynthesis in the East China Sea.</title>
        <authorList>
            <person name="Liu J."/>
            <person name="Zhang Y."/>
            <person name="Liu J."/>
            <person name="Zhong H."/>
            <person name="Williams B.T."/>
            <person name="Zheng Y."/>
            <person name="Curson A.R.J."/>
            <person name="Sun C."/>
            <person name="Sun H."/>
            <person name="Song D."/>
            <person name="Wagner Mackenzie B."/>
            <person name="Bermejo Martinez A."/>
            <person name="Todd J.D."/>
            <person name="Zhang X.H."/>
        </authorList>
    </citation>
    <scope>NUCLEOTIDE SEQUENCE</scope>
    <source>
        <strain evidence="2">AESS21</strain>
    </source>
</reference>
<sequence>MLGDRAPCRWGIDPMGWQGKPRYLFTMETGKDRPMRKFIFAAGALLAAMGSGFASGTMAGEGLDLSGYKPMPTAIHLEWTPENSMAVLRFSTGCLSTQTGHRVAEDLSFELDRETGRLEINGSYLHQPPENPRMIGSADCMGSRVKTVEIPHLTGGNYQVLRNGKLLWNVDLADKPLQMTLGLDEAKAGQLIKRKTFKPSSKAWMRHKSVNASRGALRATGLVRVSKGTLVSEKRQTHSSMGPGKTENQPPRICYCMPRSIGRN</sequence>
<protein>
    <submittedName>
        <fullName evidence="2">Uncharacterized protein</fullName>
    </submittedName>
</protein>
<dbReference type="AlphaFoldDB" id="A0A944CHT3"/>
<accession>A0A944CHT3</accession>
<dbReference type="Proteomes" id="UP000705379">
    <property type="component" value="Unassembled WGS sequence"/>
</dbReference>
<name>A0A944CHT3_9HYPH</name>